<dbReference type="EMBL" id="CP159218">
    <property type="protein sequence ID" value="XCG64065.1"/>
    <property type="molecule type" value="Genomic_DNA"/>
</dbReference>
<feature type="region of interest" description="Disordered" evidence="1">
    <location>
        <begin position="492"/>
        <end position="549"/>
    </location>
</feature>
<feature type="compositionally biased region" description="Low complexity" evidence="1">
    <location>
        <begin position="207"/>
        <end position="222"/>
    </location>
</feature>
<feature type="transmembrane region" description="Helical" evidence="2">
    <location>
        <begin position="229"/>
        <end position="247"/>
    </location>
</feature>
<sequence length="549" mass="56484">MRPHASSTSRGRTHGALAKLAAAVSAIGICAVLLLAGQQTAAASSASGVQLTAATGDRGNAAHRVASAQLAAASVTIVDDADVLSSSDESRIRSAARELPSSVRLYVATSDIRSGELTGWLKDEGSRVGWTGSGAASTALILAVAPDVRKMDAHWGSSVGLDAYEEDVFSAMSSDFADGDWAGGLISGIETASRGLSGDLSPGSVGGSSTSGNNSRGNNSRGNNSSGNGWWLILGLLALLVLVVVFRKVRRGITERRAAAAEKTRLDGVRSENLSTTTDLRTRLDQDQLLVPSIPDSPLQDQLELDLTGAQSDLRFADAMGDPDDQQKHLRTTAAHVDALDRRIALLRKAPGWEVAWSQEVEAARTQLRDWESGVSAVKALGAAPVTGEVSGQPAQELNRIENEVRTQAVALETGLGQVITLDRAVRTKVQDISTQLDALQKAAQAAERKAEADRVAAQRDQNGGGWGSGSGGSGSNWTSFWLGNAMGRSSSRGWGGGWSGGGGGWGSGGGRSRTFGGGSSRSFGGGGFSRGGGGFSRGGGGGGGSRSF</sequence>
<dbReference type="RefSeq" id="WP_353649679.1">
    <property type="nucleotide sequence ID" value="NZ_CP159218.1"/>
</dbReference>
<feature type="compositionally biased region" description="Gly residues" evidence="1">
    <location>
        <begin position="463"/>
        <end position="475"/>
    </location>
</feature>
<name>A0AAU8DPZ7_9ACTN</name>
<evidence type="ECO:0000313" key="4">
    <source>
        <dbReference type="EMBL" id="XCG64065.1"/>
    </source>
</evidence>
<keyword evidence="2" id="KW-1133">Transmembrane helix</keyword>
<reference evidence="4" key="1">
    <citation type="submission" date="2024-05" db="EMBL/GenBank/DDBJ databases">
        <authorList>
            <person name="Cai S.Y."/>
            <person name="Jin L.M."/>
            <person name="Li H.R."/>
        </authorList>
    </citation>
    <scope>NUCLEOTIDE SEQUENCE</scope>
    <source>
        <strain evidence="4">A5-74</strain>
    </source>
</reference>
<accession>A0AAU8DPZ7</accession>
<feature type="region of interest" description="Disordered" evidence="1">
    <location>
        <begin position="451"/>
        <end position="475"/>
    </location>
</feature>
<feature type="compositionally biased region" description="Gly residues" evidence="1">
    <location>
        <begin position="494"/>
        <end position="549"/>
    </location>
</feature>
<keyword evidence="2" id="KW-0812">Transmembrane</keyword>
<evidence type="ECO:0000256" key="2">
    <source>
        <dbReference type="SAM" id="Phobius"/>
    </source>
</evidence>
<proteinExistence type="predicted"/>
<dbReference type="Gene3D" id="3.10.310.50">
    <property type="match status" value="1"/>
</dbReference>
<evidence type="ECO:0000256" key="1">
    <source>
        <dbReference type="SAM" id="MobiDB-lite"/>
    </source>
</evidence>
<feature type="domain" description="TPM" evidence="3">
    <location>
        <begin position="77"/>
        <end position="192"/>
    </location>
</feature>
<dbReference type="AlphaFoldDB" id="A0AAU8DPZ7"/>
<gene>
    <name evidence="4" type="ORF">ABLG96_01595</name>
</gene>
<evidence type="ECO:0000259" key="3">
    <source>
        <dbReference type="Pfam" id="PF04536"/>
    </source>
</evidence>
<feature type="region of interest" description="Disordered" evidence="1">
    <location>
        <begin position="197"/>
        <end position="222"/>
    </location>
</feature>
<dbReference type="InterPro" id="IPR007621">
    <property type="entry name" value="TPM_dom"/>
</dbReference>
<protein>
    <recommendedName>
        <fullName evidence="3">TPM domain-containing protein</fullName>
    </recommendedName>
</protein>
<dbReference type="Pfam" id="PF04536">
    <property type="entry name" value="TPM_phosphatase"/>
    <property type="match status" value="1"/>
</dbReference>
<organism evidence="4">
    <name type="scientific">Nakamurella sp. A5-74</name>
    <dbReference type="NCBI Taxonomy" id="3158264"/>
    <lineage>
        <taxon>Bacteria</taxon>
        <taxon>Bacillati</taxon>
        <taxon>Actinomycetota</taxon>
        <taxon>Actinomycetes</taxon>
        <taxon>Nakamurellales</taxon>
        <taxon>Nakamurellaceae</taxon>
        <taxon>Nakamurella</taxon>
    </lineage>
</organism>
<keyword evidence="2" id="KW-0472">Membrane</keyword>